<feature type="compositionally biased region" description="Acidic residues" evidence="3">
    <location>
        <begin position="634"/>
        <end position="643"/>
    </location>
</feature>
<dbReference type="Proteomes" id="UP000756346">
    <property type="component" value="Unassembled WGS sequence"/>
</dbReference>
<dbReference type="Pfam" id="PF13041">
    <property type="entry name" value="PPR_2"/>
    <property type="match status" value="1"/>
</dbReference>
<dbReference type="PANTHER" id="PTHR47942">
    <property type="entry name" value="TETRATRICOPEPTIDE REPEAT (TPR)-LIKE SUPERFAMILY PROTEIN-RELATED"/>
    <property type="match status" value="1"/>
</dbReference>
<evidence type="ECO:0000313" key="5">
    <source>
        <dbReference type="Proteomes" id="UP000756346"/>
    </source>
</evidence>
<dbReference type="InterPro" id="IPR051222">
    <property type="entry name" value="PPR/CCM1_RNA-binding"/>
</dbReference>
<keyword evidence="5" id="KW-1185">Reference proteome</keyword>
<gene>
    <name evidence="4" type="ORF">B0I36DRAFT_311939</name>
</gene>
<dbReference type="PROSITE" id="PS51375">
    <property type="entry name" value="PPR"/>
    <property type="match status" value="1"/>
</dbReference>
<dbReference type="AlphaFoldDB" id="A0A9P9BWX2"/>
<dbReference type="Gene3D" id="1.25.40.10">
    <property type="entry name" value="Tetratricopeptide repeat domain"/>
    <property type="match status" value="2"/>
</dbReference>
<dbReference type="InterPro" id="IPR011990">
    <property type="entry name" value="TPR-like_helical_dom_sf"/>
</dbReference>
<feature type="region of interest" description="Disordered" evidence="3">
    <location>
        <begin position="628"/>
        <end position="668"/>
    </location>
</feature>
<organism evidence="4 5">
    <name type="scientific">Microdochium trichocladiopsis</name>
    <dbReference type="NCBI Taxonomy" id="1682393"/>
    <lineage>
        <taxon>Eukaryota</taxon>
        <taxon>Fungi</taxon>
        <taxon>Dikarya</taxon>
        <taxon>Ascomycota</taxon>
        <taxon>Pezizomycotina</taxon>
        <taxon>Sordariomycetes</taxon>
        <taxon>Xylariomycetidae</taxon>
        <taxon>Xylariales</taxon>
        <taxon>Microdochiaceae</taxon>
        <taxon>Microdochium</taxon>
    </lineage>
</organism>
<dbReference type="EMBL" id="JAGTJQ010000001">
    <property type="protein sequence ID" value="KAH7041010.1"/>
    <property type="molecule type" value="Genomic_DNA"/>
</dbReference>
<feature type="compositionally biased region" description="Polar residues" evidence="3">
    <location>
        <begin position="691"/>
        <end position="703"/>
    </location>
</feature>
<comment type="caution">
    <text evidence="4">The sequence shown here is derived from an EMBL/GenBank/DDBJ whole genome shotgun (WGS) entry which is preliminary data.</text>
</comment>
<evidence type="ECO:0000313" key="4">
    <source>
        <dbReference type="EMBL" id="KAH7041010.1"/>
    </source>
</evidence>
<feature type="region of interest" description="Disordered" evidence="3">
    <location>
        <begin position="44"/>
        <end position="79"/>
    </location>
</feature>
<sequence length="762" mass="84714">MLAQAARHRKAICLSINIIASPARAHNFLSRHGVPQHTQALRCFSSQPCRRQRTSGRETPEADQPSISSPSPVAKTKKKSLALPWMTRSEDGTPAAPDPLRAAQHVAMLLSKDRLDDAQTFTRAASKYAQLVVSWNHLIDYALKNQKLREALKLFQEMKKRAQVPNAQTFTILFRGFAQSQHPKTAVSEAVKLYQSMLTRERVQPNIIHLNAVLKVCAAAGDLESLFMIVETANDSMRSPNGQTYTIILNGLRAPLVGSRRQASADEQLRSAEEAATKEALQRAKTIWREVIDRWRAGAIVIDEALVCAMGRLLLLGDRSDRKSIPELIEQTMQISVKPQVEGLSPMRPAGAAMPSGVPISKSVVALSQPQSKKTSLSSSMGFAHPGNNSLSLVLETLADTGETSASLRYWDAFVQGHGVVPDAQNWIALLHAFSRGKNSTSAANALEKLPAEMTQSKHVRAVMKACLRDCLNQHAFANATRALNAMKTKLVLPDLTAMQTYLRVAYACKRQFENKAGQFDQKAKYAHGRQLGAALDNLQEPHAIIRKHIDGLQLDQIADSKEWLQKATILGDLVALSRKMIAAYDRLIFDDMVPEKVSEAIKPLRNQLNRLVVAYFEERLKRDPAFDRKAMEMEDDEQDAGAEDTMPQNMQTPAGNDAKPHGFSERKGKYYSGMHQINFEKPQHGEGESEATNPRRPQSVSWDESEPAPFRRSERGSHRARRPSSREARSPRRGQAGGSRDKAPLRQGQIQSKEEFWAMAE</sequence>
<dbReference type="RefSeq" id="XP_046019065.1">
    <property type="nucleotide sequence ID" value="XM_046152435.1"/>
</dbReference>
<evidence type="ECO:0008006" key="6">
    <source>
        <dbReference type="Google" id="ProtNLM"/>
    </source>
</evidence>
<dbReference type="Pfam" id="PF13812">
    <property type="entry name" value="PPR_3"/>
    <property type="match status" value="1"/>
</dbReference>
<evidence type="ECO:0000256" key="2">
    <source>
        <dbReference type="PROSITE-ProRule" id="PRU00708"/>
    </source>
</evidence>
<evidence type="ECO:0000256" key="1">
    <source>
        <dbReference type="ARBA" id="ARBA00022737"/>
    </source>
</evidence>
<feature type="region of interest" description="Disordered" evidence="3">
    <location>
        <begin position="683"/>
        <end position="762"/>
    </location>
</feature>
<keyword evidence="1" id="KW-0677">Repeat</keyword>
<name>A0A9P9BWX2_9PEZI</name>
<dbReference type="NCBIfam" id="TIGR00756">
    <property type="entry name" value="PPR"/>
    <property type="match status" value="1"/>
</dbReference>
<dbReference type="GeneID" id="70181981"/>
<dbReference type="OrthoDB" id="185373at2759"/>
<protein>
    <recommendedName>
        <fullName evidence="6">Pentatricopeptide repeat protein</fullName>
    </recommendedName>
</protein>
<reference evidence="4" key="1">
    <citation type="journal article" date="2021" name="Nat. Commun.">
        <title>Genetic determinants of endophytism in the Arabidopsis root mycobiome.</title>
        <authorList>
            <person name="Mesny F."/>
            <person name="Miyauchi S."/>
            <person name="Thiergart T."/>
            <person name="Pickel B."/>
            <person name="Atanasova L."/>
            <person name="Karlsson M."/>
            <person name="Huettel B."/>
            <person name="Barry K.W."/>
            <person name="Haridas S."/>
            <person name="Chen C."/>
            <person name="Bauer D."/>
            <person name="Andreopoulos W."/>
            <person name="Pangilinan J."/>
            <person name="LaButti K."/>
            <person name="Riley R."/>
            <person name="Lipzen A."/>
            <person name="Clum A."/>
            <person name="Drula E."/>
            <person name="Henrissat B."/>
            <person name="Kohler A."/>
            <person name="Grigoriev I.V."/>
            <person name="Martin F.M."/>
            <person name="Hacquard S."/>
        </authorList>
    </citation>
    <scope>NUCLEOTIDE SEQUENCE</scope>
    <source>
        <strain evidence="4">MPI-CAGE-CH-0230</strain>
    </source>
</reference>
<proteinExistence type="predicted"/>
<evidence type="ECO:0000256" key="3">
    <source>
        <dbReference type="SAM" id="MobiDB-lite"/>
    </source>
</evidence>
<feature type="repeat" description="PPR" evidence="2">
    <location>
        <begin position="131"/>
        <end position="165"/>
    </location>
</feature>
<dbReference type="PANTHER" id="PTHR47942:SF105">
    <property type="entry name" value="ATPASE EXPRESSION PROTEIN 3"/>
    <property type="match status" value="1"/>
</dbReference>
<dbReference type="InterPro" id="IPR002885">
    <property type="entry name" value="PPR_rpt"/>
</dbReference>
<feature type="compositionally biased region" description="Basic and acidic residues" evidence="3">
    <location>
        <begin position="753"/>
        <end position="762"/>
    </location>
</feature>
<accession>A0A9P9BWX2</accession>
<feature type="compositionally biased region" description="Basic and acidic residues" evidence="3">
    <location>
        <begin position="659"/>
        <end position="668"/>
    </location>
</feature>